<keyword evidence="4 8" id="KW-0547">Nucleotide-binding</keyword>
<dbReference type="PANTHER" id="PTHR30580:SF0">
    <property type="entry name" value="PRIMOSOMAL PROTEIN N"/>
    <property type="match status" value="1"/>
</dbReference>
<evidence type="ECO:0000313" key="11">
    <source>
        <dbReference type="EMBL" id="MFD2866564.1"/>
    </source>
</evidence>
<dbReference type="InterPro" id="IPR011545">
    <property type="entry name" value="DEAD/DEAH_box_helicase_dom"/>
</dbReference>
<dbReference type="PROSITE" id="PS51194">
    <property type="entry name" value="HELICASE_CTER"/>
    <property type="match status" value="1"/>
</dbReference>
<keyword evidence="5 8" id="KW-0862">Zinc</keyword>
<dbReference type="InterPro" id="IPR036390">
    <property type="entry name" value="WH_DNA-bd_sf"/>
</dbReference>
<dbReference type="Gene3D" id="3.40.50.300">
    <property type="entry name" value="P-loop containing nucleotide triphosphate hydrolases"/>
    <property type="match status" value="2"/>
</dbReference>
<comment type="catalytic activity">
    <reaction evidence="8">
        <text>ATP + H2O = ADP + phosphate + H(+)</text>
        <dbReference type="Rhea" id="RHEA:13065"/>
        <dbReference type="ChEBI" id="CHEBI:15377"/>
        <dbReference type="ChEBI" id="CHEBI:15378"/>
        <dbReference type="ChEBI" id="CHEBI:30616"/>
        <dbReference type="ChEBI" id="CHEBI:43474"/>
        <dbReference type="ChEBI" id="CHEBI:456216"/>
        <dbReference type="EC" id="5.6.2.4"/>
    </reaction>
</comment>
<comment type="caution">
    <text evidence="11">The sequence shown here is derived from an EMBL/GenBank/DDBJ whole genome shotgun (WGS) entry which is preliminary data.</text>
</comment>
<evidence type="ECO:0000256" key="7">
    <source>
        <dbReference type="ARBA" id="ARBA00023125"/>
    </source>
</evidence>
<feature type="domain" description="Helicase C-terminal" evidence="10">
    <location>
        <begin position="569"/>
        <end position="726"/>
    </location>
</feature>
<dbReference type="SUPFAM" id="SSF46785">
    <property type="entry name" value="Winged helix' DNA-binding domain"/>
    <property type="match status" value="1"/>
</dbReference>
<comment type="cofactor">
    <cofactor evidence="8">
        <name>Zn(2+)</name>
        <dbReference type="ChEBI" id="CHEBI:29105"/>
    </cofactor>
    <text evidence="8">Binds 2 zinc ions per subunit.</text>
</comment>
<protein>
    <recommendedName>
        <fullName evidence="8">Replication restart protein PriA</fullName>
    </recommendedName>
    <alternativeName>
        <fullName evidence="8">ATP-dependent DNA helicase PriA</fullName>
        <ecNumber evidence="8">5.6.2.4</ecNumber>
    </alternativeName>
    <alternativeName>
        <fullName evidence="8">DNA 3'-5' helicase PriA</fullName>
    </alternativeName>
</protein>
<proteinExistence type="inferred from homology"/>
<dbReference type="Gene3D" id="3.40.1440.60">
    <property type="entry name" value="PriA, 3(prime) DNA-binding domain"/>
    <property type="match status" value="1"/>
</dbReference>
<dbReference type="InterPro" id="IPR040498">
    <property type="entry name" value="PriA_CRR"/>
</dbReference>
<evidence type="ECO:0000256" key="6">
    <source>
        <dbReference type="ARBA" id="ARBA00022840"/>
    </source>
</evidence>
<feature type="binding site" evidence="8">
    <location>
        <position position="561"/>
    </location>
    <ligand>
        <name>Zn(2+)</name>
        <dbReference type="ChEBI" id="CHEBI:29105"/>
        <label>2</label>
    </ligand>
</feature>
<organism evidence="11 12">
    <name type="scientific">Mucilaginibacter antarcticus</name>
    <dbReference type="NCBI Taxonomy" id="1855725"/>
    <lineage>
        <taxon>Bacteria</taxon>
        <taxon>Pseudomonadati</taxon>
        <taxon>Bacteroidota</taxon>
        <taxon>Sphingobacteriia</taxon>
        <taxon>Sphingobacteriales</taxon>
        <taxon>Sphingobacteriaceae</taxon>
        <taxon>Mucilaginibacter</taxon>
    </lineage>
</organism>
<feature type="binding site" evidence="8">
    <location>
        <position position="546"/>
    </location>
    <ligand>
        <name>Zn(2+)</name>
        <dbReference type="ChEBI" id="CHEBI:29105"/>
        <label>2</label>
    </ligand>
</feature>
<dbReference type="InterPro" id="IPR001650">
    <property type="entry name" value="Helicase_C-like"/>
</dbReference>
<feature type="binding site" evidence="8">
    <location>
        <position position="543"/>
    </location>
    <ligand>
        <name>Zn(2+)</name>
        <dbReference type="ChEBI" id="CHEBI:29105"/>
        <label>2</label>
    </ligand>
</feature>
<dbReference type="Pfam" id="PF00270">
    <property type="entry name" value="DEAD"/>
    <property type="match status" value="1"/>
</dbReference>
<reference evidence="12" key="1">
    <citation type="journal article" date="2019" name="Int. J. Syst. Evol. Microbiol.">
        <title>The Global Catalogue of Microorganisms (GCM) 10K type strain sequencing project: providing services to taxonomists for standard genome sequencing and annotation.</title>
        <authorList>
            <consortium name="The Broad Institute Genomics Platform"/>
            <consortium name="The Broad Institute Genome Sequencing Center for Infectious Disease"/>
            <person name="Wu L."/>
            <person name="Ma J."/>
        </authorList>
    </citation>
    <scope>NUCLEOTIDE SEQUENCE [LARGE SCALE GENOMIC DNA]</scope>
    <source>
        <strain evidence="12">KCTC 52232</strain>
    </source>
</reference>
<dbReference type="SMART" id="SM00490">
    <property type="entry name" value="HELICc"/>
    <property type="match status" value="1"/>
</dbReference>
<dbReference type="CDD" id="cd18804">
    <property type="entry name" value="SF2_C_priA"/>
    <property type="match status" value="1"/>
</dbReference>
<evidence type="ECO:0000313" key="12">
    <source>
        <dbReference type="Proteomes" id="UP001597601"/>
    </source>
</evidence>
<feature type="binding site" evidence="8">
    <location>
        <position position="577"/>
    </location>
    <ligand>
        <name>Zn(2+)</name>
        <dbReference type="ChEBI" id="CHEBI:29105"/>
        <label>1</label>
    </ligand>
</feature>
<dbReference type="HAMAP" id="MF_00983">
    <property type="entry name" value="PriA"/>
    <property type="match status" value="1"/>
</dbReference>
<keyword evidence="8" id="KW-0413">Isomerase</keyword>
<keyword evidence="6 8" id="KW-0067">ATP-binding</keyword>
<dbReference type="SUPFAM" id="SSF52540">
    <property type="entry name" value="P-loop containing nucleoside triphosphate hydrolases"/>
    <property type="match status" value="1"/>
</dbReference>
<dbReference type="InterPro" id="IPR005259">
    <property type="entry name" value="PriA"/>
</dbReference>
<dbReference type="NCBIfam" id="TIGR00595">
    <property type="entry name" value="priA"/>
    <property type="match status" value="1"/>
</dbReference>
<dbReference type="InterPro" id="IPR042115">
    <property type="entry name" value="PriA_3primeBD_sf"/>
</dbReference>
<dbReference type="Pfam" id="PF18319">
    <property type="entry name" value="Zn_ribbon_PriA"/>
    <property type="match status" value="1"/>
</dbReference>
<keyword evidence="8" id="KW-0347">Helicase</keyword>
<dbReference type="RefSeq" id="WP_377130206.1">
    <property type="nucleotide sequence ID" value="NZ_JBHUON010000029.1"/>
</dbReference>
<accession>A0ABW5XUD2</accession>
<comment type="catalytic activity">
    <reaction evidence="8">
        <text>Couples ATP hydrolysis with the unwinding of duplex DNA by translocating in the 3'-5' direction.</text>
        <dbReference type="EC" id="5.6.2.4"/>
    </reaction>
</comment>
<dbReference type="PROSITE" id="PS51192">
    <property type="entry name" value="HELICASE_ATP_BIND_1"/>
    <property type="match status" value="1"/>
</dbReference>
<comment type="function">
    <text evidence="8">Initiates the restart of stalled replication forks, which reloads the replicative helicase on sites other than the origin of replication. Recognizes and binds to abandoned replication forks and remodels them to uncover a helicase loading site. Promotes assembly of the primosome at these replication forks.</text>
</comment>
<comment type="subunit">
    <text evidence="8">Component of the replication restart primosome.</text>
</comment>
<feature type="binding site" evidence="8">
    <location>
        <position position="574"/>
    </location>
    <ligand>
        <name>Zn(2+)</name>
        <dbReference type="ChEBI" id="CHEBI:29105"/>
        <label>1</label>
    </ligand>
</feature>
<gene>
    <name evidence="8 11" type="primary">priA</name>
    <name evidence="11" type="ORF">ACFSYC_17845</name>
</gene>
<feature type="binding site" evidence="8">
    <location>
        <position position="534"/>
    </location>
    <ligand>
        <name>Zn(2+)</name>
        <dbReference type="ChEBI" id="CHEBI:29105"/>
        <label>1</label>
    </ligand>
</feature>
<evidence type="ECO:0000259" key="9">
    <source>
        <dbReference type="PROSITE" id="PS51192"/>
    </source>
</evidence>
<dbReference type="Pfam" id="PF17764">
    <property type="entry name" value="PriA_3primeBD"/>
    <property type="match status" value="1"/>
</dbReference>
<sequence length="829" mass="94826">MLEFTDGQYTDRKTLFVEVILPLAIAKNYTYRVPYELNNLIAIGKRVVVQFGKSKMYTAVVCAITEHPPEKYEAKYILEILDDRAVVTDRQLHFWKWLGEYYMCFAGEVMNAALPSALKLASETKVQLNKDFEYDKTALHDKEYLIVEALEIQPELTISDIAKLLSQKTVMPILKGLFEKNIVNISEEVNDRYKPRRRTFLTLNPAYQGQDNLKELFAILEKRAPKQADAVLAYIKLARQQKAISKTELVEESGAGASSINSLIEKEVFIAEEKNVSRLYFEEEDLDANFELSEQQHGAFTSIQDQFKQKDVVLLHGITSSGKTQIYIRLIEEMMAQGRQVLYLLPEIALTTHIIERLRKYFGSSIGVYHSRFNDNERVEVWQKVLNNEYKVVLGARSAVFLPFADLGLIIVDEEHETSYKQFDPAPRYNARDAAVFLANMYKGKVLLGSATPSFESYYNARTNKYGFAEMTERYGGVQMPIIEVVSIAEETKKKTIQSHFTSVLMNDIGVALANKEQVILFQNRRGYAPVLLCKICAYTPKCINCDVSLTYHKHSGKLHCHYCGYKEDTPNICPACGSTHLEYRGFGTEKIEDELSLLLPETRIARMDLDTTRSRNALQNILNDLEEKKIDILVGTQMVAKGLDFADVTVIGIINADSLLKYPDYRANERSFQLLAQVSGRAGRRGKQGKVVIQTYDPSHRVIKQVIENDYLDLYLTEMEERRSFHYPPFYRIINLDIKHKNPEILHNQAIYLGNELRKHFGADRVNGPQVPLVSRIRNYFIQSIMLKFEKDGVSINKVKAGIRDIITQFQTTQLSKGSIVQPDVDPY</sequence>
<dbReference type="SMART" id="SM00487">
    <property type="entry name" value="DEXDc"/>
    <property type="match status" value="1"/>
</dbReference>
<dbReference type="Proteomes" id="UP001597601">
    <property type="component" value="Unassembled WGS sequence"/>
</dbReference>
<keyword evidence="8" id="KW-0378">Hydrolase</keyword>
<dbReference type="Pfam" id="PF00271">
    <property type="entry name" value="Helicase_C"/>
    <property type="match status" value="1"/>
</dbReference>
<dbReference type="InterPro" id="IPR027417">
    <property type="entry name" value="P-loop_NTPase"/>
</dbReference>
<evidence type="ECO:0000256" key="2">
    <source>
        <dbReference type="ARBA" id="ARBA00022705"/>
    </source>
</evidence>
<evidence type="ECO:0000259" key="10">
    <source>
        <dbReference type="PROSITE" id="PS51194"/>
    </source>
</evidence>
<name>A0ABW5XUD2_9SPHI</name>
<dbReference type="EMBL" id="JBHUON010000029">
    <property type="protein sequence ID" value="MFD2866564.1"/>
    <property type="molecule type" value="Genomic_DNA"/>
</dbReference>
<evidence type="ECO:0000256" key="1">
    <source>
        <dbReference type="ARBA" id="ARBA00022515"/>
    </source>
</evidence>
<dbReference type="InterPro" id="IPR041222">
    <property type="entry name" value="PriA_3primeBD"/>
</dbReference>
<dbReference type="PANTHER" id="PTHR30580">
    <property type="entry name" value="PRIMOSOMAL PROTEIN N"/>
    <property type="match status" value="1"/>
</dbReference>
<feature type="binding site" evidence="8">
    <location>
        <position position="564"/>
    </location>
    <ligand>
        <name>Zn(2+)</name>
        <dbReference type="ChEBI" id="CHEBI:29105"/>
        <label>2</label>
    </ligand>
</feature>
<keyword evidence="12" id="KW-1185">Reference proteome</keyword>
<keyword evidence="2 8" id="KW-0235">DNA replication</keyword>
<keyword evidence="1 8" id="KW-0639">Primosome</keyword>
<dbReference type="EC" id="5.6.2.4" evidence="8"/>
<dbReference type="InterPro" id="IPR014001">
    <property type="entry name" value="Helicase_ATP-bd"/>
</dbReference>
<keyword evidence="3 8" id="KW-0479">Metal-binding</keyword>
<comment type="similarity">
    <text evidence="8">Belongs to the helicase family. PriA subfamily.</text>
</comment>
<evidence type="ECO:0000256" key="5">
    <source>
        <dbReference type="ARBA" id="ARBA00022833"/>
    </source>
</evidence>
<evidence type="ECO:0000256" key="8">
    <source>
        <dbReference type="HAMAP-Rule" id="MF_00983"/>
    </source>
</evidence>
<keyword evidence="7 8" id="KW-0238">DNA-binding</keyword>
<dbReference type="CDD" id="cd17929">
    <property type="entry name" value="DEXHc_priA"/>
    <property type="match status" value="1"/>
</dbReference>
<feature type="binding site" evidence="8">
    <location>
        <position position="537"/>
    </location>
    <ligand>
        <name>Zn(2+)</name>
        <dbReference type="ChEBI" id="CHEBI:29105"/>
        <label>1</label>
    </ligand>
</feature>
<feature type="domain" description="Helicase ATP-binding" evidence="9">
    <location>
        <begin position="304"/>
        <end position="471"/>
    </location>
</feature>
<evidence type="ECO:0000256" key="4">
    <source>
        <dbReference type="ARBA" id="ARBA00022741"/>
    </source>
</evidence>
<evidence type="ECO:0000256" key="3">
    <source>
        <dbReference type="ARBA" id="ARBA00022723"/>
    </source>
</evidence>